<feature type="region of interest" description="Disordered" evidence="1">
    <location>
        <begin position="2348"/>
        <end position="2388"/>
    </location>
</feature>
<feature type="region of interest" description="Disordered" evidence="1">
    <location>
        <begin position="1531"/>
        <end position="1571"/>
    </location>
</feature>
<dbReference type="EMBL" id="JAWDGP010003243">
    <property type="protein sequence ID" value="KAK3776169.1"/>
    <property type="molecule type" value="Genomic_DNA"/>
</dbReference>
<accession>A0AAE0ZV19</accession>
<reference evidence="2" key="1">
    <citation type="journal article" date="2023" name="G3 (Bethesda)">
        <title>A reference genome for the long-term kleptoplast-retaining sea slug Elysia crispata morphotype clarki.</title>
        <authorList>
            <person name="Eastman K.E."/>
            <person name="Pendleton A.L."/>
            <person name="Shaikh M.A."/>
            <person name="Suttiyut T."/>
            <person name="Ogas R."/>
            <person name="Tomko P."/>
            <person name="Gavelis G."/>
            <person name="Widhalm J.R."/>
            <person name="Wisecaver J.H."/>
        </authorList>
    </citation>
    <scope>NUCLEOTIDE SEQUENCE</scope>
    <source>
        <strain evidence="2">ECLA1</strain>
    </source>
</reference>
<feature type="compositionally biased region" description="Low complexity" evidence="1">
    <location>
        <begin position="255"/>
        <end position="271"/>
    </location>
</feature>
<feature type="region of interest" description="Disordered" evidence="1">
    <location>
        <begin position="2158"/>
        <end position="2195"/>
    </location>
</feature>
<evidence type="ECO:0000313" key="3">
    <source>
        <dbReference type="Proteomes" id="UP001283361"/>
    </source>
</evidence>
<feature type="region of interest" description="Disordered" evidence="1">
    <location>
        <begin position="1873"/>
        <end position="1932"/>
    </location>
</feature>
<gene>
    <name evidence="2" type="ORF">RRG08_063713</name>
</gene>
<feature type="compositionally biased region" description="Basic and acidic residues" evidence="1">
    <location>
        <begin position="688"/>
        <end position="700"/>
    </location>
</feature>
<feature type="region of interest" description="Disordered" evidence="1">
    <location>
        <begin position="1942"/>
        <end position="1961"/>
    </location>
</feature>
<dbReference type="Proteomes" id="UP001283361">
    <property type="component" value="Unassembled WGS sequence"/>
</dbReference>
<protein>
    <submittedName>
        <fullName evidence="2">Uncharacterized protein</fullName>
    </submittedName>
</protein>
<evidence type="ECO:0000313" key="2">
    <source>
        <dbReference type="EMBL" id="KAK3776169.1"/>
    </source>
</evidence>
<feature type="region of interest" description="Disordered" evidence="1">
    <location>
        <begin position="255"/>
        <end position="295"/>
    </location>
</feature>
<feature type="compositionally biased region" description="Basic and acidic residues" evidence="1">
    <location>
        <begin position="1209"/>
        <end position="1218"/>
    </location>
</feature>
<feature type="region of interest" description="Disordered" evidence="1">
    <location>
        <begin position="1196"/>
        <end position="1251"/>
    </location>
</feature>
<sequence>MSEDGLTEDNVYQEIDLERKKSSICLADQVSETGLNIQSSEANVGLVKENNHPDDVQRLNSNTLNPSLDSKHPADQGSIQNISMVKDLQVQTSRNATCPDPEKDFLVRGTENCIKHLVNEHTLIEGNPDDHLINSENTNMSNDIQSEKDVDSSGLDQGIEEGHRENNNKCATNMVQATASSANNDANENHLCDQSNISVSYDSHSQNYDVDANDLNDGLLMEEAEDDNDAEKQNENSTSLLAQNDEAAQNAANLTVSGSSGSTPSGAVTSVPRGSPNRGHVRVAGRPQGPQRPPVMDAGLADDFVDGDDEELFFFAPIPAVAETAPDLTPGDLLSRASQSGIMGLWNPIDPVVLRESAPQEQSTPGTGAQSSTYASAEESPLTGVVSPPVLIEEHQIALDASDALHYLPRLNQNDIHHHGAENRETTATHPSIVSEDAVYPANFNTAQSITSSNIQPLRQSVGIDVVNENTPSFTGSSSTDNDESLLPLRITGFSIGSSPTAEVVNRQISLSNESPQNKSNVVNINNFSPRQNFDGHISGGEIMQSKEGYDDLLLTDGQKDSDGCLSIDDNWDSTDDGLEESFEKPTKEQTRDTYFADKWTEDESHDLVLASAENDFMSLEIKRNASSPVIDQRVRTEQDADDLLNQIISGRTERGMGPNAAFPVAECSKRSSSDISTCLIKPKLGGKKADEERTREDNKQNINNTGDSRHRKRKGGGYVSSSTAYESSYCESTELDNHDETSHGIPDIINHSTSLDTSQEMLTSSLGDSSLCGADASASAEYDVIGHNQARHDANYEEADIDYSFTANHNDEDLETENAEKSELPSCESDQFQPGDIVADTNSNLMKHSSVSVESGFQEDLTADEDIKMGKNKTTCKALHSECTLSKTLSGVSRVTNEINARESNSATSTPQEQPISNSYWMLSEEPGPNQGKANSLNEVSIIENTQELKNSSCLKKLETETVSDATMTQVNRERTRLDTIYEDVSGDTSSVNTNIASVKKNSFAGSGKMPDVPEELQYLSSSDQCCDIKQVVNYKHDETAWKCAVIHSQENIISRTDIENSPGKDEVDNARKENMISAEETCEANVSGEAIKNSSPAKTGDRASCKNQNTDEDISLAGGCSGSCSNKSILENDANIAADGFEVDGDTSSKMRMRNDNNLESLENLPIQNVTQLESLKLEPLKLETYSLKCRNDQTEVHKTVSPPKPVKGDKKKEETPNISKALEYPHNANSSEVKEKSREHQSSYESSVNPIIDKNHHIDDELPTAINLAVDNNFISATITETANNEFVYSQANRRQKGSNNYNEKKATLDEPYKTVRCDSLNLDRANTRAVDICNPENDPVDQDCFENVKEKSQNSASSCSHSFNARIPLEDPQSCPKTQKTSIDIETCPQLTRNSREALHQIAYLQDKDGYERDCVGKYGSPSFLDQLHKTETLSVEYDGTSSDRILDKAESCCATSSFDTCHEINTDQMGQYGEANNKNGIFDGLDCLTPENKTKSPQYVHIASGMSRRSALDTGMENVFPQEHDCTQKALSSHPEKSHEKANVSAPRIDSANIKSTHTPLDSALEKDPYQSCAAVKESISMEDTHNSNASRCPIENEAFPGVLKSNNYSQLEAAPSAQNCSAVSERDFKSEIAKNYRSSQETSPPCKDCEMQQSYDINYVELPTEDEQCRNSVYKSKKTVARVTTIEGDESGIGTESLTYENDKKPCLGLSDEEHLTISIKEGSFPIDGVSESDTSAPLSGQQAAIISEPNSQVVTCCSNQKDFPIDKEQNCADDKASKDYIHEKHSNIEGHLVRKTFQDIEKDDSSRGNKNQETITKLIVPGDLRTSITTPQGDSENCACKSDSSKDSREYLQDISTVDKDISALDSSSKTTEDANTRKILSKGSKSRKAKVVKDTAAKEFSGDNVEDQKCSKPYSKNAGQNGNDKDIAVERHSETNTSNISGDNSFSTYEDDHDFPEEQHRLTDDSTGKCNESCEDAQSPSSSVSISDSSRLEESKTVTRLSSSGSEDKQNSRSVSVRSQTKLEEKEMPCVADSSSSYTCTSASFKSKTKIIQETAAASLSCEANVSSKDEQNKKQLIDGKENFQETQKHISPEQLILEATDQWLEKISDFCKSPTFISDSHSDARIHKFTAECKSQILSISKLKLGASASMHGARDSEKSGENVPQSPQSTKAKGIVSGKPENVPTLEKHRPKLAFGNMARHKNVRPNTRMQLSYACGGDSDVSTRLSRRSHLPRSTCGAQEPSSSPHGTTPLVRGNARHTDAELTLVTQVTKTPVPPPNKGHGRGDVFNSRIAGDNDSTKENFLARDEEIDGNVLVQSHSGEAAQVISENLATKDATLRRSSTNRLRRRLRADTKFEGPDEDDSTPNDKCLSPSQPLPQSLQNLQKMQLKARYVHAQDLKNRREGLHMGKGTQGPSEQANFVWLLQKSAPHCGRCIRPKPPMKIGIPAPDILSLQAPQRIRTAASGKETASSTREKTNGPTLHKRYRPQRILTVKEFEKEQLARHLNLDFHRIHKTGPSVDCHMDPYVMRRTKASVERQRARTNQHSLLALENCKFLHILNDTKSVYHTITSQPTCTKSRDSTSYHGGQLGQHGHCVSSSTVNGARSGWGSGQRSTGEALVAQWASRIRPKTLTTKGLDSYIQTKVKVRAPQRPGLAR</sequence>
<feature type="region of interest" description="Disordered" evidence="1">
    <location>
        <begin position="814"/>
        <end position="833"/>
    </location>
</feature>
<proteinExistence type="predicted"/>
<feature type="region of interest" description="Disordered" evidence="1">
    <location>
        <begin position="2282"/>
        <end position="2305"/>
    </location>
</feature>
<feature type="compositionally biased region" description="Low complexity" evidence="1">
    <location>
        <begin position="1987"/>
        <end position="1997"/>
    </location>
</feature>
<feature type="compositionally biased region" description="Polar residues" evidence="1">
    <location>
        <begin position="1943"/>
        <end position="1956"/>
    </location>
</feature>
<feature type="compositionally biased region" description="Polar residues" evidence="1">
    <location>
        <begin position="2247"/>
        <end position="2258"/>
    </location>
</feature>
<feature type="region of interest" description="Disordered" evidence="1">
    <location>
        <begin position="1966"/>
        <end position="2036"/>
    </location>
</feature>
<feature type="compositionally biased region" description="Basic and acidic residues" evidence="1">
    <location>
        <begin position="1235"/>
        <end position="1245"/>
    </location>
</feature>
<keyword evidence="3" id="KW-1185">Reference proteome</keyword>
<feature type="region of interest" description="Disordered" evidence="1">
    <location>
        <begin position="686"/>
        <end position="724"/>
    </location>
</feature>
<feature type="compositionally biased region" description="Polar residues" evidence="1">
    <location>
        <begin position="359"/>
        <end position="375"/>
    </location>
</feature>
<evidence type="ECO:0000256" key="1">
    <source>
        <dbReference type="SAM" id="MobiDB-lite"/>
    </source>
</evidence>
<feature type="region of interest" description="Disordered" evidence="1">
    <location>
        <begin position="357"/>
        <end position="381"/>
    </location>
</feature>
<name>A0AAE0ZV19_9GAST</name>
<feature type="region of interest" description="Disordered" evidence="1">
    <location>
        <begin position="2227"/>
        <end position="2264"/>
    </location>
</feature>
<feature type="compositionally biased region" description="Polar residues" evidence="1">
    <location>
        <begin position="2172"/>
        <end position="2181"/>
    </location>
</feature>
<organism evidence="2 3">
    <name type="scientific">Elysia crispata</name>
    <name type="common">lettuce slug</name>
    <dbReference type="NCBI Taxonomy" id="231223"/>
    <lineage>
        <taxon>Eukaryota</taxon>
        <taxon>Metazoa</taxon>
        <taxon>Spiralia</taxon>
        <taxon>Lophotrochozoa</taxon>
        <taxon>Mollusca</taxon>
        <taxon>Gastropoda</taxon>
        <taxon>Heterobranchia</taxon>
        <taxon>Euthyneura</taxon>
        <taxon>Panpulmonata</taxon>
        <taxon>Sacoglossa</taxon>
        <taxon>Placobranchoidea</taxon>
        <taxon>Plakobranchidae</taxon>
        <taxon>Elysia</taxon>
    </lineage>
</organism>
<feature type="compositionally biased region" description="Basic and acidic residues" evidence="1">
    <location>
        <begin position="1966"/>
        <end position="1975"/>
    </location>
</feature>
<feature type="compositionally biased region" description="Basic and acidic residues" evidence="1">
    <location>
        <begin position="1899"/>
        <end position="1918"/>
    </location>
</feature>
<comment type="caution">
    <text evidence="2">The sequence shown here is derived from an EMBL/GenBank/DDBJ whole genome shotgun (WGS) entry which is preliminary data.</text>
</comment>